<keyword evidence="1" id="KW-0732">Signal</keyword>
<evidence type="ECO:0000313" key="3">
    <source>
        <dbReference type="Proteomes" id="UP000309215"/>
    </source>
</evidence>
<dbReference type="Proteomes" id="UP000309215">
    <property type="component" value="Unassembled WGS sequence"/>
</dbReference>
<gene>
    <name evidence="2" type="ORF">E8A74_31555</name>
</gene>
<proteinExistence type="predicted"/>
<feature type="chain" id="PRO_5020385692" evidence="1">
    <location>
        <begin position="24"/>
        <end position="196"/>
    </location>
</feature>
<name>A0A4U1J2Q7_9BACT</name>
<dbReference type="EMBL" id="SSMQ01000040">
    <property type="protein sequence ID" value="TKD01380.1"/>
    <property type="molecule type" value="Genomic_DNA"/>
</dbReference>
<evidence type="ECO:0000313" key="2">
    <source>
        <dbReference type="EMBL" id="TKD01380.1"/>
    </source>
</evidence>
<protein>
    <submittedName>
        <fullName evidence="2">Uncharacterized protein</fullName>
    </submittedName>
</protein>
<dbReference type="OrthoDB" id="5506741at2"/>
<accession>A0A4U1J2Q7</accession>
<evidence type="ECO:0000256" key="1">
    <source>
        <dbReference type="SAM" id="SignalP"/>
    </source>
</evidence>
<organism evidence="2 3">
    <name type="scientific">Polyangium fumosum</name>
    <dbReference type="NCBI Taxonomy" id="889272"/>
    <lineage>
        <taxon>Bacteria</taxon>
        <taxon>Pseudomonadati</taxon>
        <taxon>Myxococcota</taxon>
        <taxon>Polyangia</taxon>
        <taxon>Polyangiales</taxon>
        <taxon>Polyangiaceae</taxon>
        <taxon>Polyangium</taxon>
    </lineage>
</organism>
<comment type="caution">
    <text evidence="2">The sequence shown here is derived from an EMBL/GenBank/DDBJ whole genome shotgun (WGS) entry which is preliminary data.</text>
</comment>
<keyword evidence="3" id="KW-1185">Reference proteome</keyword>
<dbReference type="RefSeq" id="WP_136932826.1">
    <property type="nucleotide sequence ID" value="NZ_SSMQ01000040.1"/>
</dbReference>
<feature type="signal peptide" evidence="1">
    <location>
        <begin position="1"/>
        <end position="23"/>
    </location>
</feature>
<sequence>MKTKFFLLALPLALGLSTREADASMYPPSYPTCGIVDSVETGPFEILRNSVDLYDAHALLTVAYRGYLRDMYPDNEINIYVQLNGNDAFLPASAGTNDDAYVVLDSGPRNCVWCSNGGYGGSSVCDGLTFPPYSSGQWVCGDMTPTEADLFYWAFNQNGAQNAWDIQVAAESHGNWDSNWGWNYAARLEPRLTCSY</sequence>
<reference evidence="2 3" key="1">
    <citation type="submission" date="2019-04" db="EMBL/GenBank/DDBJ databases">
        <authorList>
            <person name="Li Y."/>
            <person name="Wang J."/>
        </authorList>
    </citation>
    <scope>NUCLEOTIDE SEQUENCE [LARGE SCALE GENOMIC DNA]</scope>
    <source>
        <strain evidence="2 3">DSM 14668</strain>
    </source>
</reference>
<dbReference type="AlphaFoldDB" id="A0A4U1J2Q7"/>